<evidence type="ECO:0000313" key="2">
    <source>
        <dbReference type="EMBL" id="OWZ24346.1"/>
    </source>
</evidence>
<feature type="domain" description="WRKY19-like zinc finger" evidence="1">
    <location>
        <begin position="160"/>
        <end position="183"/>
    </location>
</feature>
<dbReference type="PANTHER" id="PTHR31827">
    <property type="entry name" value="EMB|CAB89363.1"/>
    <property type="match status" value="1"/>
</dbReference>
<gene>
    <name evidence="2" type="ORF">PHMEG_000628</name>
</gene>
<evidence type="ECO:0000259" key="1">
    <source>
        <dbReference type="Pfam" id="PF24906"/>
    </source>
</evidence>
<name>A0A225X350_9STRA</name>
<dbReference type="OrthoDB" id="69635at2759"/>
<dbReference type="InterPro" id="IPR056866">
    <property type="entry name" value="Znf_WRKY19"/>
</dbReference>
<dbReference type="Proteomes" id="UP000198211">
    <property type="component" value="Unassembled WGS sequence"/>
</dbReference>
<comment type="caution">
    <text evidence="2">The sequence shown here is derived from an EMBL/GenBank/DDBJ whole genome shotgun (WGS) entry which is preliminary data.</text>
</comment>
<dbReference type="PANTHER" id="PTHR31827:SF1">
    <property type="entry name" value="EMB|CAB89363.1"/>
    <property type="match status" value="1"/>
</dbReference>
<sequence>MDPRASPITASLYNYDNVLSLPLLDDEDFESTMMMLDNAAFRREDPDDMEMHLSGLSDAFNSYDKGSPVASNATHSASAGGAMDVTSCLSPDLKIRVSGRTPIGGRTPVGGDVYIKQESDMPGFSPVMDSFLRESWDDIVVQGCDKSSQGGGLCRAHGGGKKCRIPGCSKGTQRLGLCYLHGGIRRCIMEGCKKKDRGNGYCISHGGGRRCEAENCNRSVRKGNHCQMHQVLADDTPFQISRGQGLTSS</sequence>
<accession>A0A225X350</accession>
<proteinExistence type="predicted"/>
<feature type="domain" description="WRKY19-like zinc finger" evidence="1">
    <location>
        <begin position="185"/>
        <end position="207"/>
    </location>
</feature>
<dbReference type="STRING" id="4795.A0A225X350"/>
<reference evidence="3" key="1">
    <citation type="submission" date="2017-03" db="EMBL/GenBank/DDBJ databases">
        <title>Phytopthora megakarya and P. palmivora, two closely related causual agents of cacao black pod achieved similar genome size and gene model numbers by different mechanisms.</title>
        <authorList>
            <person name="Ali S."/>
            <person name="Shao J."/>
            <person name="Larry D.J."/>
            <person name="Kronmiller B."/>
            <person name="Shen D."/>
            <person name="Strem M.D."/>
            <person name="Melnick R.L."/>
            <person name="Guiltinan M.J."/>
            <person name="Tyler B.M."/>
            <person name="Meinhardt L.W."/>
            <person name="Bailey B.A."/>
        </authorList>
    </citation>
    <scope>NUCLEOTIDE SEQUENCE [LARGE SCALE GENOMIC DNA]</scope>
    <source>
        <strain evidence="3">zdho120</strain>
    </source>
</reference>
<evidence type="ECO:0000313" key="3">
    <source>
        <dbReference type="Proteomes" id="UP000198211"/>
    </source>
</evidence>
<protein>
    <recommendedName>
        <fullName evidence="1">WRKY19-like zinc finger domain-containing protein</fullName>
    </recommendedName>
</protein>
<dbReference type="Pfam" id="PF24906">
    <property type="entry name" value="Zf_WRKY19"/>
    <property type="match status" value="3"/>
</dbReference>
<dbReference type="EMBL" id="NBNE01000017">
    <property type="protein sequence ID" value="OWZ24346.1"/>
    <property type="molecule type" value="Genomic_DNA"/>
</dbReference>
<keyword evidence="3" id="KW-1185">Reference proteome</keyword>
<feature type="domain" description="WRKY19-like zinc finger" evidence="1">
    <location>
        <begin position="142"/>
        <end position="159"/>
    </location>
</feature>
<organism evidence="2 3">
    <name type="scientific">Phytophthora megakarya</name>
    <dbReference type="NCBI Taxonomy" id="4795"/>
    <lineage>
        <taxon>Eukaryota</taxon>
        <taxon>Sar</taxon>
        <taxon>Stramenopiles</taxon>
        <taxon>Oomycota</taxon>
        <taxon>Peronosporomycetes</taxon>
        <taxon>Peronosporales</taxon>
        <taxon>Peronosporaceae</taxon>
        <taxon>Phytophthora</taxon>
    </lineage>
</organism>
<dbReference type="AlphaFoldDB" id="A0A225X350"/>